<dbReference type="PROSITE" id="PS01075">
    <property type="entry name" value="ACETATE_KINASE_1"/>
    <property type="match status" value="1"/>
</dbReference>
<dbReference type="GO" id="GO:0047761">
    <property type="term" value="F:butyrate kinase activity"/>
    <property type="evidence" value="ECO:0007669"/>
    <property type="project" value="UniProtKB-EC"/>
</dbReference>
<dbReference type="Proteomes" id="UP001523565">
    <property type="component" value="Unassembled WGS sequence"/>
</dbReference>
<keyword evidence="6 9" id="KW-0418">Kinase</keyword>
<dbReference type="RefSeq" id="WP_262067884.1">
    <property type="nucleotide sequence ID" value="NZ_JAMXOC010000001.1"/>
</dbReference>
<dbReference type="CDD" id="cd24011">
    <property type="entry name" value="ASKHA_NBD_BK"/>
    <property type="match status" value="1"/>
</dbReference>
<comment type="similarity">
    <text evidence="2 9 10">Belongs to the acetokinase family.</text>
</comment>
<dbReference type="Gene3D" id="3.30.420.40">
    <property type="match status" value="2"/>
</dbReference>
<evidence type="ECO:0000256" key="10">
    <source>
        <dbReference type="RuleBase" id="RU003835"/>
    </source>
</evidence>
<evidence type="ECO:0000256" key="4">
    <source>
        <dbReference type="ARBA" id="ARBA00022679"/>
    </source>
</evidence>
<accession>A0ABT1EEP9</accession>
<proteinExistence type="inferred from homology"/>
<comment type="caution">
    <text evidence="11">The sequence shown here is derived from an EMBL/GenBank/DDBJ whole genome shotgun (WGS) entry which is preliminary data.</text>
</comment>
<gene>
    <name evidence="9 11" type="primary">buk</name>
    <name evidence="11" type="ORF">NK118_01790</name>
</gene>
<name>A0ABT1EEP9_9FIRM</name>
<dbReference type="HAMAP" id="MF_00542">
    <property type="entry name" value="Butyrate_kinase"/>
    <property type="match status" value="1"/>
</dbReference>
<keyword evidence="7 9" id="KW-0067">ATP-binding</keyword>
<dbReference type="InterPro" id="IPR011245">
    <property type="entry name" value="Butyrate_kin"/>
</dbReference>
<evidence type="ECO:0000313" key="11">
    <source>
        <dbReference type="EMBL" id="MCP1108981.1"/>
    </source>
</evidence>
<dbReference type="EMBL" id="JAMZFV010000001">
    <property type="protein sequence ID" value="MCP1108981.1"/>
    <property type="molecule type" value="Genomic_DNA"/>
</dbReference>
<evidence type="ECO:0000256" key="8">
    <source>
        <dbReference type="ARBA" id="ARBA00048596"/>
    </source>
</evidence>
<evidence type="ECO:0000313" key="12">
    <source>
        <dbReference type="Proteomes" id="UP001523565"/>
    </source>
</evidence>
<dbReference type="NCBIfam" id="TIGR02707">
    <property type="entry name" value="butyr_kinase"/>
    <property type="match status" value="1"/>
</dbReference>
<evidence type="ECO:0000256" key="1">
    <source>
        <dbReference type="ARBA" id="ARBA00004496"/>
    </source>
</evidence>
<evidence type="ECO:0000256" key="5">
    <source>
        <dbReference type="ARBA" id="ARBA00022741"/>
    </source>
</evidence>
<dbReference type="SUPFAM" id="SSF53067">
    <property type="entry name" value="Actin-like ATPase domain"/>
    <property type="match status" value="2"/>
</dbReference>
<comment type="subcellular location">
    <subcellularLocation>
        <location evidence="1 9">Cytoplasm</location>
    </subcellularLocation>
</comment>
<dbReference type="Pfam" id="PF00871">
    <property type="entry name" value="Acetate_kinase"/>
    <property type="match status" value="1"/>
</dbReference>
<dbReference type="NCBIfam" id="NF002834">
    <property type="entry name" value="PRK03011.1-5"/>
    <property type="match status" value="1"/>
</dbReference>
<dbReference type="PRINTS" id="PR00471">
    <property type="entry name" value="ACETATEKNASE"/>
</dbReference>
<sequence length="367" mass="40481">MGYRLLMINMGSTSTKLGVYEDTNFVWQETLSHPREVISQYLKFMDQYDYRMSAILDVLKEKGEELSTFAAFVSRGGTVQPVPGGTYRITEKMLEDSQSGKFGDHPCNIGGQIAYDLGEKYGKPAFTVDPPVCNEMWEEATYSGLPEIQRIASFQQLNHRAIAKKYCSEQGVNYDEQNLIVAHMGGGVSVAAHCQGKIRDVNNALAGDGPFALERSGGLPVGSLINLCYSNQYTQEEMLRRVNGRGGMVAYIGLVDGREIGKRIDAGDKEAEMATRAMAYQIAKEIGALSAAMKGQVDGIILTAGLAYWTYLVDLLKERIGFLAPVYVYPGENEIESLAFGVLRVLNGEEQEMNYDQEAAKEDHLGL</sequence>
<keyword evidence="5 9" id="KW-0547">Nucleotide-binding</keyword>
<dbReference type="EC" id="2.7.2.7" evidence="9"/>
<dbReference type="InterPro" id="IPR000890">
    <property type="entry name" value="Aliphatic_acid_kin_short-chain"/>
</dbReference>
<keyword evidence="3 9" id="KW-0963">Cytoplasm</keyword>
<protein>
    <recommendedName>
        <fullName evidence="9">Probable butyrate kinase</fullName>
        <shortName evidence="9">BK</shortName>
        <ecNumber evidence="9">2.7.2.7</ecNumber>
    </recommendedName>
    <alternativeName>
        <fullName evidence="9">Branched-chain carboxylic acid kinase</fullName>
    </alternativeName>
</protein>
<dbReference type="PROSITE" id="PS01076">
    <property type="entry name" value="ACETATE_KINASE_2"/>
    <property type="match status" value="1"/>
</dbReference>
<evidence type="ECO:0000256" key="6">
    <source>
        <dbReference type="ARBA" id="ARBA00022777"/>
    </source>
</evidence>
<dbReference type="InterPro" id="IPR043129">
    <property type="entry name" value="ATPase_NBD"/>
</dbReference>
<keyword evidence="4 9" id="KW-0808">Transferase</keyword>
<organism evidence="11 12">
    <name type="scientific">Ohessyouella blattaphilus</name>
    <dbReference type="NCBI Taxonomy" id="2949333"/>
    <lineage>
        <taxon>Bacteria</taxon>
        <taxon>Bacillati</taxon>
        <taxon>Bacillota</taxon>
        <taxon>Clostridia</taxon>
        <taxon>Lachnospirales</taxon>
        <taxon>Lachnospiraceae</taxon>
        <taxon>Ohessyouella</taxon>
    </lineage>
</organism>
<dbReference type="PIRSF" id="PIRSF036458">
    <property type="entry name" value="Butyrate_kin"/>
    <property type="match status" value="1"/>
</dbReference>
<evidence type="ECO:0000256" key="2">
    <source>
        <dbReference type="ARBA" id="ARBA00008748"/>
    </source>
</evidence>
<evidence type="ECO:0000256" key="9">
    <source>
        <dbReference type="HAMAP-Rule" id="MF_00542"/>
    </source>
</evidence>
<evidence type="ECO:0000256" key="3">
    <source>
        <dbReference type="ARBA" id="ARBA00022490"/>
    </source>
</evidence>
<keyword evidence="12" id="KW-1185">Reference proteome</keyword>
<reference evidence="11 12" key="1">
    <citation type="journal article" date="2022" name="Genome Biol. Evol.">
        <title>Host diet, physiology and behaviors set the stage for Lachnospiraceae cladogenesis.</title>
        <authorList>
            <person name="Vera-Ponce De Leon A."/>
            <person name="Schneider M."/>
            <person name="Jahnes B.C."/>
            <person name="Sadowski V."/>
            <person name="Camuy-Velez L.A."/>
            <person name="Duan J."/>
            <person name="Sabree Z.L."/>
        </authorList>
    </citation>
    <scope>NUCLEOTIDE SEQUENCE [LARGE SCALE GENOMIC DNA]</scope>
    <source>
        <strain evidence="11 12">PAL227</strain>
    </source>
</reference>
<dbReference type="PANTHER" id="PTHR21060">
    <property type="entry name" value="ACETATE KINASE"/>
    <property type="match status" value="1"/>
</dbReference>
<evidence type="ECO:0000256" key="7">
    <source>
        <dbReference type="ARBA" id="ARBA00022840"/>
    </source>
</evidence>
<dbReference type="InterPro" id="IPR023865">
    <property type="entry name" value="Aliphatic_acid_kinase_CS"/>
</dbReference>
<dbReference type="PANTHER" id="PTHR21060:SF3">
    <property type="entry name" value="BUTYRATE KINASE 2-RELATED"/>
    <property type="match status" value="1"/>
</dbReference>
<comment type="catalytic activity">
    <reaction evidence="8 9">
        <text>butanoate + ATP = butanoyl phosphate + ADP</text>
        <dbReference type="Rhea" id="RHEA:13585"/>
        <dbReference type="ChEBI" id="CHEBI:17968"/>
        <dbReference type="ChEBI" id="CHEBI:30616"/>
        <dbReference type="ChEBI" id="CHEBI:58079"/>
        <dbReference type="ChEBI" id="CHEBI:456216"/>
        <dbReference type="EC" id="2.7.2.7"/>
    </reaction>
</comment>